<dbReference type="PROSITE" id="PS50157">
    <property type="entry name" value="ZINC_FINGER_C2H2_2"/>
    <property type="match status" value="35"/>
</dbReference>
<name>A0A154PDD8_DUFNO</name>
<feature type="domain" description="C2H2-type" evidence="12">
    <location>
        <begin position="569"/>
        <end position="596"/>
    </location>
</feature>
<feature type="domain" description="C2H2-type" evidence="12">
    <location>
        <begin position="742"/>
        <end position="769"/>
    </location>
</feature>
<accession>A0A154PDD8</accession>
<feature type="domain" description="C2H2-type" evidence="12">
    <location>
        <begin position="714"/>
        <end position="741"/>
    </location>
</feature>
<dbReference type="Pfam" id="PF00096">
    <property type="entry name" value="zf-C2H2"/>
    <property type="match status" value="12"/>
</dbReference>
<keyword evidence="4" id="KW-0479">Metal-binding</keyword>
<feature type="domain" description="C2H2-type" evidence="12">
    <location>
        <begin position="1267"/>
        <end position="1295"/>
    </location>
</feature>
<dbReference type="PANTHER" id="PTHR24376:SF216">
    <property type="entry name" value="ZINC FINGER PROTEIN 420-LIKE"/>
    <property type="match status" value="1"/>
</dbReference>
<gene>
    <name evidence="13" type="ORF">WN55_00572</name>
</gene>
<feature type="domain" description="C2H2-type" evidence="12">
    <location>
        <begin position="1169"/>
        <end position="1196"/>
    </location>
</feature>
<evidence type="ECO:0000256" key="10">
    <source>
        <dbReference type="PROSITE-ProRule" id="PRU00042"/>
    </source>
</evidence>
<comment type="subcellular location">
    <subcellularLocation>
        <location evidence="1">Nucleus</location>
    </subcellularLocation>
</comment>
<feature type="domain" description="C2H2-type" evidence="12">
    <location>
        <begin position="1468"/>
        <end position="1495"/>
    </location>
</feature>
<dbReference type="Pfam" id="PF13912">
    <property type="entry name" value="zf-C2H2_6"/>
    <property type="match status" value="6"/>
</dbReference>
<feature type="domain" description="C2H2-type" evidence="12">
    <location>
        <begin position="1115"/>
        <end position="1137"/>
    </location>
</feature>
<dbReference type="PANTHER" id="PTHR24376">
    <property type="entry name" value="ZINC FINGER PROTEIN"/>
    <property type="match status" value="1"/>
</dbReference>
<evidence type="ECO:0000256" key="4">
    <source>
        <dbReference type="ARBA" id="ARBA00022723"/>
    </source>
</evidence>
<feature type="domain" description="C2H2-type" evidence="12">
    <location>
        <begin position="194"/>
        <end position="221"/>
    </location>
</feature>
<feature type="domain" description="C2H2-type" evidence="12">
    <location>
        <begin position="597"/>
        <end position="624"/>
    </location>
</feature>
<keyword evidence="5" id="KW-0677">Repeat</keyword>
<dbReference type="SMART" id="SM00355">
    <property type="entry name" value="ZnF_C2H2"/>
    <property type="match status" value="38"/>
</dbReference>
<feature type="domain" description="C2H2-type" evidence="12">
    <location>
        <begin position="1297"/>
        <end position="1324"/>
    </location>
</feature>
<dbReference type="FunFam" id="3.30.160.60:FF:000023">
    <property type="entry name" value="zinc finger protein 37 homolog"/>
    <property type="match status" value="1"/>
</dbReference>
<dbReference type="GO" id="GO:0003682">
    <property type="term" value="F:chromatin binding"/>
    <property type="evidence" value="ECO:0007669"/>
    <property type="project" value="UniProtKB-ARBA"/>
</dbReference>
<keyword evidence="6 10" id="KW-0863">Zinc-finger</keyword>
<dbReference type="STRING" id="178035.A0A154PDD8"/>
<feature type="domain" description="C2H2-type" evidence="12">
    <location>
        <begin position="625"/>
        <end position="652"/>
    </location>
</feature>
<feature type="domain" description="C2H2-type" evidence="12">
    <location>
        <begin position="458"/>
        <end position="486"/>
    </location>
</feature>
<evidence type="ECO:0000256" key="9">
    <source>
        <dbReference type="ARBA" id="ARBA00023242"/>
    </source>
</evidence>
<feature type="domain" description="C2H2-type" evidence="12">
    <location>
        <begin position="1141"/>
        <end position="1169"/>
    </location>
</feature>
<feature type="domain" description="C2H2-type" evidence="12">
    <location>
        <begin position="140"/>
        <end position="167"/>
    </location>
</feature>
<dbReference type="FunFam" id="3.30.160.60:FF:000446">
    <property type="entry name" value="Zinc finger protein"/>
    <property type="match status" value="1"/>
</dbReference>
<feature type="domain" description="C2H2-type" evidence="12">
    <location>
        <begin position="1027"/>
        <end position="1055"/>
    </location>
</feature>
<dbReference type="GO" id="GO:0040029">
    <property type="term" value="P:epigenetic regulation of gene expression"/>
    <property type="evidence" value="ECO:0007669"/>
    <property type="project" value="UniProtKB-ARBA"/>
</dbReference>
<feature type="domain" description="C2H2-type" evidence="12">
    <location>
        <begin position="89"/>
        <end position="116"/>
    </location>
</feature>
<dbReference type="OrthoDB" id="654211at2759"/>
<feature type="domain" description="C2H2-type" evidence="12">
    <location>
        <begin position="308"/>
        <end position="335"/>
    </location>
</feature>
<feature type="domain" description="C2H2-type" evidence="12">
    <location>
        <begin position="1057"/>
        <end position="1080"/>
    </location>
</feature>
<feature type="domain" description="C2H2-type" evidence="12">
    <location>
        <begin position="428"/>
        <end position="455"/>
    </location>
</feature>
<dbReference type="InterPro" id="IPR036236">
    <property type="entry name" value="Znf_C2H2_sf"/>
</dbReference>
<feature type="domain" description="C2H2-type" evidence="12">
    <location>
        <begin position="1413"/>
        <end position="1440"/>
    </location>
</feature>
<dbReference type="FunFam" id="3.30.160.60:FF:000029">
    <property type="entry name" value="GLI family zinc finger 4"/>
    <property type="match status" value="1"/>
</dbReference>
<comment type="similarity">
    <text evidence="2">Belongs to the krueppel C2H2-type zinc-finger protein family.</text>
</comment>
<feature type="domain" description="C2H2-type" evidence="12">
    <location>
        <begin position="166"/>
        <end position="193"/>
    </location>
</feature>
<feature type="compositionally biased region" description="Polar residues" evidence="11">
    <location>
        <begin position="38"/>
        <end position="50"/>
    </location>
</feature>
<evidence type="ECO:0000256" key="11">
    <source>
        <dbReference type="SAM" id="MobiDB-lite"/>
    </source>
</evidence>
<dbReference type="FunFam" id="3.30.160.60:FF:000690">
    <property type="entry name" value="Zinc finger protein 354C"/>
    <property type="match status" value="1"/>
</dbReference>
<feature type="domain" description="C2H2-type" evidence="12">
    <location>
        <begin position="653"/>
        <end position="680"/>
    </location>
</feature>
<evidence type="ECO:0000256" key="5">
    <source>
        <dbReference type="ARBA" id="ARBA00022737"/>
    </source>
</evidence>
<evidence type="ECO:0000256" key="8">
    <source>
        <dbReference type="ARBA" id="ARBA00022843"/>
    </source>
</evidence>
<dbReference type="EMBL" id="KQ434878">
    <property type="protein sequence ID" value="KZC09926.1"/>
    <property type="molecule type" value="Genomic_DNA"/>
</dbReference>
<feature type="domain" description="C2H2-type" evidence="12">
    <location>
        <begin position="1496"/>
        <end position="1523"/>
    </location>
</feature>
<dbReference type="Pfam" id="PF13894">
    <property type="entry name" value="zf-C2H2_4"/>
    <property type="match status" value="1"/>
</dbReference>
<feature type="domain" description="C2H2-type" evidence="12">
    <location>
        <begin position="541"/>
        <end position="568"/>
    </location>
</feature>
<dbReference type="Proteomes" id="UP000076502">
    <property type="component" value="Unassembled WGS sequence"/>
</dbReference>
<dbReference type="FunFam" id="3.30.160.60:FF:000478">
    <property type="entry name" value="Zinc finger protein 133"/>
    <property type="match status" value="1"/>
</dbReference>
<feature type="domain" description="C2H2-type" evidence="12">
    <location>
        <begin position="770"/>
        <end position="803"/>
    </location>
</feature>
<dbReference type="PROSITE" id="PS00028">
    <property type="entry name" value="ZINC_FINGER_C2H2_1"/>
    <property type="match status" value="30"/>
</dbReference>
<dbReference type="GO" id="GO:0008270">
    <property type="term" value="F:zinc ion binding"/>
    <property type="evidence" value="ECO:0007669"/>
    <property type="project" value="UniProtKB-KW"/>
</dbReference>
<evidence type="ECO:0000256" key="1">
    <source>
        <dbReference type="ARBA" id="ARBA00004123"/>
    </source>
</evidence>
<feature type="region of interest" description="Disordered" evidence="11">
    <location>
        <begin position="903"/>
        <end position="927"/>
    </location>
</feature>
<feature type="domain" description="C2H2-type" evidence="12">
    <location>
        <begin position="487"/>
        <end position="509"/>
    </location>
</feature>
<dbReference type="SUPFAM" id="SSF57667">
    <property type="entry name" value="beta-beta-alpha zinc fingers"/>
    <property type="match status" value="19"/>
</dbReference>
<feature type="domain" description="C2H2-type" evidence="12">
    <location>
        <begin position="1355"/>
        <end position="1378"/>
    </location>
</feature>
<keyword evidence="9" id="KW-0539">Nucleus</keyword>
<evidence type="ECO:0000256" key="7">
    <source>
        <dbReference type="ARBA" id="ARBA00022833"/>
    </source>
</evidence>
<dbReference type="FunFam" id="3.30.160.60:FF:000624">
    <property type="entry name" value="zinc finger protein 697"/>
    <property type="match status" value="1"/>
</dbReference>
<dbReference type="GO" id="GO:0000785">
    <property type="term" value="C:chromatin"/>
    <property type="evidence" value="ECO:0007669"/>
    <property type="project" value="UniProtKB-ARBA"/>
</dbReference>
<evidence type="ECO:0000256" key="2">
    <source>
        <dbReference type="ARBA" id="ARBA00006991"/>
    </source>
</evidence>
<reference evidence="13 14" key="1">
    <citation type="submission" date="2015-07" db="EMBL/GenBank/DDBJ databases">
        <title>The genome of Dufourea novaeangliae.</title>
        <authorList>
            <person name="Pan H."/>
            <person name="Kapheim K."/>
        </authorList>
    </citation>
    <scope>NUCLEOTIDE SEQUENCE [LARGE SCALE GENOMIC DNA]</scope>
    <source>
        <strain evidence="13">0120121106</strain>
        <tissue evidence="13">Whole body</tissue>
    </source>
</reference>
<dbReference type="InterPro" id="IPR013087">
    <property type="entry name" value="Znf_C2H2_type"/>
</dbReference>
<feature type="domain" description="C2H2-type" evidence="12">
    <location>
        <begin position="1439"/>
        <end position="1467"/>
    </location>
</feature>
<evidence type="ECO:0000313" key="13">
    <source>
        <dbReference type="EMBL" id="KZC09926.1"/>
    </source>
</evidence>
<evidence type="ECO:0000259" key="12">
    <source>
        <dbReference type="PROSITE" id="PS50157"/>
    </source>
</evidence>
<feature type="domain" description="C2H2-type" evidence="12">
    <location>
        <begin position="1325"/>
        <end position="1353"/>
    </location>
</feature>
<feature type="domain" description="C2H2-type" evidence="12">
    <location>
        <begin position="686"/>
        <end position="713"/>
    </location>
</feature>
<dbReference type="GO" id="GO:0000978">
    <property type="term" value="F:RNA polymerase II cis-regulatory region sequence-specific DNA binding"/>
    <property type="evidence" value="ECO:0007669"/>
    <property type="project" value="TreeGrafter"/>
</dbReference>
<feature type="domain" description="C2H2-type" evidence="12">
    <location>
        <begin position="999"/>
        <end position="1026"/>
    </location>
</feature>
<evidence type="ECO:0000313" key="14">
    <source>
        <dbReference type="Proteomes" id="UP000076502"/>
    </source>
</evidence>
<dbReference type="GO" id="GO:0001228">
    <property type="term" value="F:DNA-binding transcription activator activity, RNA polymerase II-specific"/>
    <property type="evidence" value="ECO:0007669"/>
    <property type="project" value="TreeGrafter"/>
</dbReference>
<evidence type="ECO:0000256" key="3">
    <source>
        <dbReference type="ARBA" id="ARBA00022499"/>
    </source>
</evidence>
<proteinExistence type="inferred from homology"/>
<feature type="domain" description="C2H2-type" evidence="12">
    <location>
        <begin position="1197"/>
        <end position="1224"/>
    </location>
</feature>
<protein>
    <submittedName>
        <fullName evidence="13">Zinc finger protein 26</fullName>
    </submittedName>
</protein>
<keyword evidence="3" id="KW-1017">Isopeptide bond</keyword>
<feature type="non-terminal residue" evidence="13">
    <location>
        <position position="1"/>
    </location>
</feature>
<keyword evidence="8" id="KW-0832">Ubl conjugation</keyword>
<sequence>ALLSVCRPRKAKPMSARPNRSRSIISSKQEDRTFVSLEDTSNKSCPDSQSPQCESCDEKFDTDASLLMHRTGRSILRTRQMLRETERKHRCDTCCESFTKKQQLFRHRRTCCQEASVRTLKPMVNPMRMKSRDKETTGPIECNVCHKVFKKKKYLNVHKTLHGAPHICHVCGAKLTSEYYLKIHIRRHNKEFTEFCEVCNKGFYLKATLKTHMSVHSDDKPCACEICHKSFGNRVYLRSHMKIHSQPETRKKYKCEICGFETFYSYCYKEHLWTHTGESQVACKVCGKLIRRQYMKIHIRIHTGEKPEICEFCGKAFSSRKYLVKHRRTHTGERPYKCKICEKRCEEIEIIHTKIPIETFEDVELVKYEDGEICTIEEFEEIGQQEIVTETIVFTEESVMKLEPVSPKPSKPVIHSARDTNRKCSVIYECDICSKRIRKKLQFLRHRQNHERNRDEVGHCVECDKSFIDDDKLKKHMIKVHQTERPYQCVLCAKRFKTKEFLKTHLKQHNKRFICDICGISKVSGYDLRLHKKKHNEEYVTHCDDCGKGFYTKQTLERHVLTHTGQKPFVCKICKTPYASAAYLGTHMKSHGEREKHKCTMCNFESYWKAALKVHLKIHTGENLITCEICGKSVSSKAYLQIHMRIHSGEKPHVCEVCGKAFSVRKYLIVHLRTHTGERPYECKLYLCDYCGKSLSSAEHLKKHRRIHTGEKPYVCDICGKGFTDSENLRMHRRVHTGEKPYKCDQCPKAFSQRSTLTIHRRGHTGERPYVCQICNRGFSCQGNLTAHQKSTCDANYHSLSYKSMDDLSRGDVTCDPLPNGIADDPMVDELKDQLKSVLVPVRDPVTKQIKNVLVPVEVKDETGLNIIKSVLIPVHDDHGTMCYEVKKVLVPIRPELTLLQVTTNPPSNLSSKNRSKRVEDKKKRHRKLEKTKVNIHKRGEESVMIKKGEETSNTVPSTTVGEEDEMQNVRNMCPICQKVYETEKAMNKHVRRVHKKPYQCDKCYHAYVSKEAYKEHTKTHEEESYVECPFCQQRYKRMVGLRQHQIRVHSTIEPKFVCDHCGKRFKLKGDLALHIDRTHMNVTHVCRFCGKTVKNVMLHEWQHQKAMKKVNFRFCCHLCPRKFRHQNGLENHLLMHKKGFQCDQCELVFGKPAALTRHKYAKHKPDLPMCTICNKTFSYRGSLYRHVLTHAGIRPYKCDVCDEDFTQRSCYLRHRKNHPEPLPADLPDITPIAETARKILQKTKVRTKNTEEDKEEVDRVLNTVRNTCPFCDKQFKDVAKLEGHVRYMHRNPNKMYKCDMCTTSWYSQKALETHKVIHRPDYYFKCNICQVKYKREQSLRRHNLRLHSESSAMFICEHCGRKFFMKNDLAQHIKWSHPLTLQICRFCGKAVKHLKGHEWRHERRKIQTGYEHSCHLCPKKFRHMCSLDKHLRTHEADFTCDECGEEFPGSKQLVRHKRMKHSSFKGFDCTLCSKHFSCTSNYYQHVLTHAGIRPYKCDICKEDFTQRSSVLRHRKQHPGPLPPLDVAPPQVTELAKNFLQKLQSGLIDKNAILNCDQSRISSTDDLENSV</sequence>
<feature type="compositionally biased region" description="Polar residues" evidence="11">
    <location>
        <begin position="903"/>
        <end position="913"/>
    </location>
</feature>
<feature type="domain" description="C2H2-type" evidence="12">
    <location>
        <begin position="222"/>
        <end position="249"/>
    </location>
</feature>
<feature type="domain" description="C2H2-type" evidence="12">
    <location>
        <begin position="281"/>
        <end position="307"/>
    </location>
</feature>
<feature type="domain" description="C2H2-type" evidence="12">
    <location>
        <begin position="253"/>
        <end position="280"/>
    </location>
</feature>
<evidence type="ECO:0000256" key="6">
    <source>
        <dbReference type="ARBA" id="ARBA00022771"/>
    </source>
</evidence>
<organism evidence="13 14">
    <name type="scientific">Dufourea novaeangliae</name>
    <name type="common">Sweat bee</name>
    <dbReference type="NCBI Taxonomy" id="178035"/>
    <lineage>
        <taxon>Eukaryota</taxon>
        <taxon>Metazoa</taxon>
        <taxon>Ecdysozoa</taxon>
        <taxon>Arthropoda</taxon>
        <taxon>Hexapoda</taxon>
        <taxon>Insecta</taxon>
        <taxon>Pterygota</taxon>
        <taxon>Neoptera</taxon>
        <taxon>Endopterygota</taxon>
        <taxon>Hymenoptera</taxon>
        <taxon>Apocrita</taxon>
        <taxon>Aculeata</taxon>
        <taxon>Apoidea</taxon>
        <taxon>Anthophila</taxon>
        <taxon>Halictidae</taxon>
        <taxon>Rophitinae</taxon>
        <taxon>Dufourea</taxon>
    </lineage>
</organism>
<feature type="region of interest" description="Disordered" evidence="11">
    <location>
        <begin position="1"/>
        <end position="50"/>
    </location>
</feature>
<dbReference type="GO" id="GO:0005634">
    <property type="term" value="C:nucleus"/>
    <property type="evidence" value="ECO:0007669"/>
    <property type="project" value="UniProtKB-SubCell"/>
</dbReference>
<dbReference type="FunFam" id="3.30.160.60:FF:002343">
    <property type="entry name" value="Zinc finger protein 33A"/>
    <property type="match status" value="2"/>
</dbReference>
<keyword evidence="14" id="KW-1185">Reference proteome</keyword>
<dbReference type="Gene3D" id="3.30.160.60">
    <property type="entry name" value="Classic Zinc Finger"/>
    <property type="match status" value="25"/>
</dbReference>
<keyword evidence="7" id="KW-0862">Zinc</keyword>